<comment type="caution">
    <text evidence="1">The sequence shown here is derived from an EMBL/GenBank/DDBJ whole genome shotgun (WGS) entry which is preliminary data.</text>
</comment>
<dbReference type="SUPFAM" id="SSF53383">
    <property type="entry name" value="PLP-dependent transferases"/>
    <property type="match status" value="1"/>
</dbReference>
<gene>
    <name evidence="1" type="ORF">ACFQE1_19285</name>
</gene>
<proteinExistence type="predicted"/>
<name>A0ABD5S4H2_9EURY</name>
<keyword evidence="2" id="KW-1185">Reference proteome</keyword>
<dbReference type="InterPro" id="IPR015422">
    <property type="entry name" value="PyrdxlP-dep_Trfase_small"/>
</dbReference>
<sequence length="73" mass="7670">DLSAPDPDTNIVLVDTSDLDVAAEAFVEACADRGVGASTFGPSTVRFCTHLDVDEDDVDAAIERVGSVVDDMR</sequence>
<protein>
    <submittedName>
        <fullName evidence="1">Low specificity L-threonine aldolase</fullName>
    </submittedName>
</protein>
<dbReference type="Proteomes" id="UP001596328">
    <property type="component" value="Unassembled WGS sequence"/>
</dbReference>
<organism evidence="1 2">
    <name type="scientific">Halobium palmae</name>
    <dbReference type="NCBI Taxonomy" id="1776492"/>
    <lineage>
        <taxon>Archaea</taxon>
        <taxon>Methanobacteriati</taxon>
        <taxon>Methanobacteriota</taxon>
        <taxon>Stenosarchaea group</taxon>
        <taxon>Halobacteria</taxon>
        <taxon>Halobacteriales</taxon>
        <taxon>Haloferacaceae</taxon>
        <taxon>Halobium</taxon>
    </lineage>
</organism>
<feature type="non-terminal residue" evidence="1">
    <location>
        <position position="1"/>
    </location>
</feature>
<dbReference type="InterPro" id="IPR015424">
    <property type="entry name" value="PyrdxlP-dep_Trfase"/>
</dbReference>
<accession>A0ABD5S4H2</accession>
<evidence type="ECO:0000313" key="1">
    <source>
        <dbReference type="EMBL" id="MFC6726466.1"/>
    </source>
</evidence>
<evidence type="ECO:0000313" key="2">
    <source>
        <dbReference type="Proteomes" id="UP001596328"/>
    </source>
</evidence>
<dbReference type="AlphaFoldDB" id="A0ABD5S4H2"/>
<dbReference type="EMBL" id="JBHSWU010001137">
    <property type="protein sequence ID" value="MFC6726466.1"/>
    <property type="molecule type" value="Genomic_DNA"/>
</dbReference>
<reference evidence="1 2" key="1">
    <citation type="journal article" date="2019" name="Int. J. Syst. Evol. Microbiol.">
        <title>The Global Catalogue of Microorganisms (GCM) 10K type strain sequencing project: providing services to taxonomists for standard genome sequencing and annotation.</title>
        <authorList>
            <consortium name="The Broad Institute Genomics Platform"/>
            <consortium name="The Broad Institute Genome Sequencing Center for Infectious Disease"/>
            <person name="Wu L."/>
            <person name="Ma J."/>
        </authorList>
    </citation>
    <scope>NUCLEOTIDE SEQUENCE [LARGE SCALE GENOMIC DNA]</scope>
    <source>
        <strain evidence="1 2">NBRC 111368</strain>
    </source>
</reference>
<dbReference type="Gene3D" id="3.90.1150.10">
    <property type="entry name" value="Aspartate Aminotransferase, domain 1"/>
    <property type="match status" value="1"/>
</dbReference>